<dbReference type="InterPro" id="IPR012675">
    <property type="entry name" value="Beta-grasp_dom_sf"/>
</dbReference>
<dbReference type="Pfam" id="PF02597">
    <property type="entry name" value="ThiS"/>
    <property type="match status" value="1"/>
</dbReference>
<dbReference type="PANTHER" id="PTHR34472:SF1">
    <property type="entry name" value="SULFUR CARRIER PROTEIN THIS"/>
    <property type="match status" value="1"/>
</dbReference>
<dbReference type="InterPro" id="IPR016155">
    <property type="entry name" value="Mopterin_synth/thiamin_S_b"/>
</dbReference>
<protein>
    <submittedName>
        <fullName evidence="1">Sulfur carrier protein</fullName>
    </submittedName>
</protein>
<dbReference type="OrthoDB" id="9798559at2"/>
<name>A0A1H9WRW3_9BACI</name>
<dbReference type="CDD" id="cd00565">
    <property type="entry name" value="Ubl_ThiS"/>
    <property type="match status" value="1"/>
</dbReference>
<dbReference type="RefSeq" id="WP_093055123.1">
    <property type="nucleotide sequence ID" value="NZ_FOGT01000019.1"/>
</dbReference>
<dbReference type="InterPro" id="IPR010035">
    <property type="entry name" value="Thi_S"/>
</dbReference>
<dbReference type="PANTHER" id="PTHR34472">
    <property type="entry name" value="SULFUR CARRIER PROTEIN THIS"/>
    <property type="match status" value="1"/>
</dbReference>
<organism evidence="1 2">
    <name type="scientific">Salipaludibacillus aurantiacus</name>
    <dbReference type="NCBI Taxonomy" id="1601833"/>
    <lineage>
        <taxon>Bacteria</taxon>
        <taxon>Bacillati</taxon>
        <taxon>Bacillota</taxon>
        <taxon>Bacilli</taxon>
        <taxon>Bacillales</taxon>
        <taxon>Bacillaceae</taxon>
    </lineage>
</organism>
<dbReference type="InterPro" id="IPR003749">
    <property type="entry name" value="ThiS/MoaD-like"/>
</dbReference>
<dbReference type="NCBIfam" id="TIGR01683">
    <property type="entry name" value="thiS"/>
    <property type="match status" value="1"/>
</dbReference>
<dbReference type="Gene3D" id="3.10.20.30">
    <property type="match status" value="1"/>
</dbReference>
<proteinExistence type="predicted"/>
<dbReference type="SUPFAM" id="SSF54285">
    <property type="entry name" value="MoaD/ThiS"/>
    <property type="match status" value="1"/>
</dbReference>
<evidence type="ECO:0000313" key="1">
    <source>
        <dbReference type="EMBL" id="SES36541.1"/>
    </source>
</evidence>
<accession>A0A1H9WRW3</accession>
<reference evidence="2" key="1">
    <citation type="submission" date="2016-10" db="EMBL/GenBank/DDBJ databases">
        <authorList>
            <person name="Varghese N."/>
            <person name="Submissions S."/>
        </authorList>
    </citation>
    <scope>NUCLEOTIDE SEQUENCE [LARGE SCALE GENOMIC DNA]</scope>
    <source>
        <strain evidence="2">S9</strain>
    </source>
</reference>
<sequence length="65" mass="7260">MNLTINGEQHEINVQTVKDVVSHFKLKPNLIITEVDGEIVDQEAWNRTALQDGSRIEIVEFIGGG</sequence>
<gene>
    <name evidence="1" type="ORF">SAMN05518684_11951</name>
</gene>
<keyword evidence="2" id="KW-1185">Reference proteome</keyword>
<dbReference type="Proteomes" id="UP000198571">
    <property type="component" value="Unassembled WGS sequence"/>
</dbReference>
<dbReference type="EMBL" id="FOGT01000019">
    <property type="protein sequence ID" value="SES36541.1"/>
    <property type="molecule type" value="Genomic_DNA"/>
</dbReference>
<evidence type="ECO:0000313" key="2">
    <source>
        <dbReference type="Proteomes" id="UP000198571"/>
    </source>
</evidence>
<dbReference type="STRING" id="1601833.SAMN05518684_11951"/>
<dbReference type="AlphaFoldDB" id="A0A1H9WRW3"/>